<accession>A0A504U7W3</accession>
<gene>
    <name evidence="1" type="ORF">FJQ55_10380</name>
</gene>
<dbReference type="OrthoDB" id="9907218at2"/>
<name>A0A504U7W3_9HYPH</name>
<evidence type="ECO:0000313" key="1">
    <source>
        <dbReference type="EMBL" id="TPP11198.1"/>
    </source>
</evidence>
<dbReference type="Proteomes" id="UP000316429">
    <property type="component" value="Unassembled WGS sequence"/>
</dbReference>
<organism evidence="1 2">
    <name type="scientific">Rhizobium glycinendophyticum</name>
    <dbReference type="NCBI Taxonomy" id="2589807"/>
    <lineage>
        <taxon>Bacteria</taxon>
        <taxon>Pseudomonadati</taxon>
        <taxon>Pseudomonadota</taxon>
        <taxon>Alphaproteobacteria</taxon>
        <taxon>Hyphomicrobiales</taxon>
        <taxon>Rhizobiaceae</taxon>
        <taxon>Rhizobium/Agrobacterium group</taxon>
        <taxon>Rhizobium</taxon>
    </lineage>
</organism>
<dbReference type="AlphaFoldDB" id="A0A504U7W3"/>
<protein>
    <submittedName>
        <fullName evidence="1">Uncharacterized protein</fullName>
    </submittedName>
</protein>
<dbReference type="RefSeq" id="WP_140827713.1">
    <property type="nucleotide sequence ID" value="NZ_VFYP01000001.1"/>
</dbReference>
<evidence type="ECO:0000313" key="2">
    <source>
        <dbReference type="Proteomes" id="UP000316429"/>
    </source>
</evidence>
<reference evidence="1 2" key="1">
    <citation type="submission" date="2019-06" db="EMBL/GenBank/DDBJ databases">
        <title>Rhizobium sp. CL12 isolated from roots of soybean.</title>
        <authorList>
            <person name="Wang C."/>
        </authorList>
    </citation>
    <scope>NUCLEOTIDE SEQUENCE [LARGE SCALE GENOMIC DNA]</scope>
    <source>
        <strain evidence="1 2">CL12</strain>
    </source>
</reference>
<proteinExistence type="predicted"/>
<sequence length="60" mass="6788">MAINQFQDFGPNWGGHQADVVNDRPGYHIVISHIHARNACLQRKMRHAFAIFAVAKRAGF</sequence>
<comment type="caution">
    <text evidence="1">The sequence shown here is derived from an EMBL/GenBank/DDBJ whole genome shotgun (WGS) entry which is preliminary data.</text>
</comment>
<dbReference type="EMBL" id="VFYP01000001">
    <property type="protein sequence ID" value="TPP11198.1"/>
    <property type="molecule type" value="Genomic_DNA"/>
</dbReference>
<keyword evidence="2" id="KW-1185">Reference proteome</keyword>